<evidence type="ECO:0000256" key="1">
    <source>
        <dbReference type="SAM" id="MobiDB-lite"/>
    </source>
</evidence>
<evidence type="ECO:0000313" key="2">
    <source>
        <dbReference type="EMBL" id="KAA0200732.1"/>
    </source>
</evidence>
<reference evidence="2" key="1">
    <citation type="submission" date="2019-05" db="EMBL/GenBank/DDBJ databases">
        <title>Annotation for the trematode Fasciolopsis buski.</title>
        <authorList>
            <person name="Choi Y.-J."/>
        </authorList>
    </citation>
    <scope>NUCLEOTIDE SEQUENCE</scope>
    <source>
        <strain evidence="2">HT</strain>
        <tissue evidence="2">Whole worm</tissue>
    </source>
</reference>
<sequence>VTAHYSIATLADENSGENPDVLSAENTSDPLFQVPPPLVVDLYSHSSIGKSKQVGSQSSKANRFEENAVRNTTMSLTATHFTTSTGQSSPPPGEADQNDLLGPDGLVACDGSASASSSNLSLNASSGSCCVPAQSGWGTGLSGGTAEPALHGHRISPSSDVFKDRFSEDGQCTIKRAMVLSESDQLVNGDVATVSKPGNPETALAESITCTGTLPKIWHKAFPPAPFEMLPAVLSRRRDCLAMNWDNDDEEEDVDNDDVADEDDDNDLDAAFDSGILYSPVRSKTRTILEQPTPTAIPSTHDSDATSSATLKCTDRPTEVEISASVHTKDMHKTEPYTSHGTLSSALDIWPLPPPPPQFDDPTQMDEKASRMISDITKSKLKENGADKCTGSLPIPVESLNVESEKCADKVERCALTDPLTPLLQNCLQSTSVYICSEVSVTWYFFLSPDYHSLSQSVSQSVSHSLHPSLRLSLVLSVCVSVFLSLSLSVCLCLSPPVCLSACLPL</sequence>
<feature type="compositionally biased region" description="Acidic residues" evidence="1">
    <location>
        <begin position="246"/>
        <end position="270"/>
    </location>
</feature>
<dbReference type="AlphaFoldDB" id="A0A8E0S6H0"/>
<feature type="compositionally biased region" description="Polar residues" evidence="1">
    <location>
        <begin position="69"/>
        <end position="88"/>
    </location>
</feature>
<dbReference type="Proteomes" id="UP000728185">
    <property type="component" value="Unassembled WGS sequence"/>
</dbReference>
<feature type="region of interest" description="Disordered" evidence="1">
    <location>
        <begin position="246"/>
        <end position="271"/>
    </location>
</feature>
<name>A0A8E0S6H0_9TREM</name>
<protein>
    <submittedName>
        <fullName evidence="2">Uncharacterized protein</fullName>
    </submittedName>
</protein>
<keyword evidence="3" id="KW-1185">Reference proteome</keyword>
<feature type="non-terminal residue" evidence="2">
    <location>
        <position position="1"/>
    </location>
</feature>
<gene>
    <name evidence="2" type="ORF">FBUS_10061</name>
</gene>
<feature type="region of interest" description="Disordered" evidence="1">
    <location>
        <begin position="1"/>
        <end position="29"/>
    </location>
</feature>
<organism evidence="2 3">
    <name type="scientific">Fasciolopsis buskii</name>
    <dbReference type="NCBI Taxonomy" id="27845"/>
    <lineage>
        <taxon>Eukaryota</taxon>
        <taxon>Metazoa</taxon>
        <taxon>Spiralia</taxon>
        <taxon>Lophotrochozoa</taxon>
        <taxon>Platyhelminthes</taxon>
        <taxon>Trematoda</taxon>
        <taxon>Digenea</taxon>
        <taxon>Plagiorchiida</taxon>
        <taxon>Echinostomata</taxon>
        <taxon>Echinostomatoidea</taxon>
        <taxon>Fasciolidae</taxon>
        <taxon>Fasciolopsis</taxon>
    </lineage>
</organism>
<dbReference type="OrthoDB" id="6287810at2759"/>
<feature type="compositionally biased region" description="Low complexity" evidence="1">
    <location>
        <begin position="50"/>
        <end position="60"/>
    </location>
</feature>
<accession>A0A8E0S6H0</accession>
<evidence type="ECO:0000313" key="3">
    <source>
        <dbReference type="Proteomes" id="UP000728185"/>
    </source>
</evidence>
<dbReference type="EMBL" id="LUCM01000324">
    <property type="protein sequence ID" value="KAA0200732.1"/>
    <property type="molecule type" value="Genomic_DNA"/>
</dbReference>
<comment type="caution">
    <text evidence="2">The sequence shown here is derived from an EMBL/GenBank/DDBJ whole genome shotgun (WGS) entry which is preliminary data.</text>
</comment>
<proteinExistence type="predicted"/>
<feature type="region of interest" description="Disordered" evidence="1">
    <location>
        <begin position="50"/>
        <end position="104"/>
    </location>
</feature>